<dbReference type="GO" id="GO:0051536">
    <property type="term" value="F:iron-sulfur cluster binding"/>
    <property type="evidence" value="ECO:0007669"/>
    <property type="project" value="UniProtKB-KW"/>
</dbReference>
<comment type="caution">
    <text evidence="6">The sequence shown here is derived from an EMBL/GenBank/DDBJ whole genome shotgun (WGS) entry which is preliminary data.</text>
</comment>
<dbReference type="Proteomes" id="UP000019489">
    <property type="component" value="Unassembled WGS sequence"/>
</dbReference>
<dbReference type="AlphaFoldDB" id="W9GA05"/>
<keyword evidence="4" id="KW-0411">Iron-sulfur</keyword>
<evidence type="ECO:0000256" key="1">
    <source>
        <dbReference type="ARBA" id="ARBA00022691"/>
    </source>
</evidence>
<proteinExistence type="predicted"/>
<dbReference type="InterPro" id="IPR056488">
    <property type="entry name" value="Zn_ribbon_HMPTM"/>
</dbReference>
<evidence type="ECO:0000256" key="2">
    <source>
        <dbReference type="ARBA" id="ARBA00022723"/>
    </source>
</evidence>
<dbReference type="CDD" id="cd01335">
    <property type="entry name" value="Radical_SAM"/>
    <property type="match status" value="1"/>
</dbReference>
<dbReference type="Pfam" id="PF04055">
    <property type="entry name" value="Radical_SAM"/>
    <property type="match status" value="1"/>
</dbReference>
<dbReference type="GO" id="GO:0003824">
    <property type="term" value="F:catalytic activity"/>
    <property type="evidence" value="ECO:0007669"/>
    <property type="project" value="InterPro"/>
</dbReference>
<dbReference type="InterPro" id="IPR007197">
    <property type="entry name" value="rSAM"/>
</dbReference>
<evidence type="ECO:0000256" key="4">
    <source>
        <dbReference type="ARBA" id="ARBA00023014"/>
    </source>
</evidence>
<feature type="domain" description="Radical SAM core" evidence="5">
    <location>
        <begin position="110"/>
        <end position="335"/>
    </location>
</feature>
<keyword evidence="3" id="KW-0408">Iron</keyword>
<keyword evidence="2" id="KW-0479">Metal-binding</keyword>
<dbReference type="PROSITE" id="PS51918">
    <property type="entry name" value="RADICAL_SAM"/>
    <property type="match status" value="1"/>
</dbReference>
<evidence type="ECO:0000259" key="5">
    <source>
        <dbReference type="PROSITE" id="PS51918"/>
    </source>
</evidence>
<dbReference type="Pfam" id="PF23545">
    <property type="entry name" value="Zn_ribbon_HMPTM"/>
    <property type="match status" value="1"/>
</dbReference>
<dbReference type="InterPro" id="IPR034474">
    <property type="entry name" value="Methyltransferase_Class_D"/>
</dbReference>
<dbReference type="SFLD" id="SFLDG01067">
    <property type="entry name" value="SPASM/twitch_domain_containing"/>
    <property type="match status" value="1"/>
</dbReference>
<gene>
    <name evidence="6" type="ORF">N865_15385</name>
</gene>
<dbReference type="InterPro" id="IPR058240">
    <property type="entry name" value="rSAM_sf"/>
</dbReference>
<dbReference type="OrthoDB" id="9782387at2"/>
<dbReference type="eggNOG" id="COG1964">
    <property type="taxonomic scope" value="Bacteria"/>
</dbReference>
<dbReference type="SUPFAM" id="SSF102114">
    <property type="entry name" value="Radical SAM enzymes"/>
    <property type="match status" value="1"/>
</dbReference>
<organism evidence="6 7">
    <name type="scientific">Intrasporangium oryzae NRRL B-24470</name>
    <dbReference type="NCBI Taxonomy" id="1386089"/>
    <lineage>
        <taxon>Bacteria</taxon>
        <taxon>Bacillati</taxon>
        <taxon>Actinomycetota</taxon>
        <taxon>Actinomycetes</taxon>
        <taxon>Micrococcales</taxon>
        <taxon>Intrasporangiaceae</taxon>
        <taxon>Intrasporangium</taxon>
    </lineage>
</organism>
<dbReference type="EMBL" id="AWSA01000019">
    <property type="protein sequence ID" value="EWT01668.1"/>
    <property type="molecule type" value="Genomic_DNA"/>
</dbReference>
<keyword evidence="7" id="KW-1185">Reference proteome</keyword>
<dbReference type="SFLD" id="SFLDS00029">
    <property type="entry name" value="Radical_SAM"/>
    <property type="match status" value="1"/>
</dbReference>
<dbReference type="PANTHER" id="PTHR43306">
    <property type="entry name" value="7,8-DIHYDRO-6-HYDROXYMETHYLPTERIN DIMETHYLTRANSFERASE"/>
    <property type="match status" value="1"/>
</dbReference>
<reference evidence="6 7" key="1">
    <citation type="submission" date="2013-08" db="EMBL/GenBank/DDBJ databases">
        <title>Intrasporangium oryzae NRRL B-24470.</title>
        <authorList>
            <person name="Liu H."/>
            <person name="Wang G."/>
        </authorList>
    </citation>
    <scope>NUCLEOTIDE SEQUENCE [LARGE SCALE GENOMIC DNA]</scope>
    <source>
        <strain evidence="6 7">NRRL B-24470</strain>
    </source>
</reference>
<accession>W9GA05</accession>
<protein>
    <submittedName>
        <fullName evidence="6">Radical SAM protein</fullName>
    </submittedName>
</protein>
<keyword evidence="1" id="KW-0949">S-adenosyl-L-methionine</keyword>
<evidence type="ECO:0000256" key="3">
    <source>
        <dbReference type="ARBA" id="ARBA00023004"/>
    </source>
</evidence>
<dbReference type="RefSeq" id="WP_034805295.1">
    <property type="nucleotide sequence ID" value="NZ_AWSA01000019.1"/>
</dbReference>
<sequence length="526" mass="58115">MAVPTGPGRGLRGDRIHRYVNAFCPRCHHDRPERELADVPRLSGWLAERDGRIWLERACREHGLVRTLYDESPEILTYLEQWTAPTKSHVPDRVGNLLPVPEAYEYGLPAMQTQHTCILLEDLTEHCNLRCPTCFADSAPSLRGVASIADVLANVDARIAREDGRLDVLMLSGGEPTLHPDLPELLAALVERPIVRILVNTNGLTIARDDALVDLLHRHRDRVEVYLQYDGESAESSRHHRGADIRRFKDLAIERLAAAEVFMTLTMTAALGVNDGEIGHVVLRALETPYVGGISIQPQFGSGRSGPLDPLDRLTHTGVLARLGPQTGGLVTWRDLTALPCSHPHCASVGYLLRDDAGSWTSLTRAVGHERLLEWLELAPDLVANRVVDQAVSAELRAVVKESVLGLLSEQSSLSHPQVGDLWRGICDSCDIGVGTLATLAGSRLPGHQKRLRRLLAERVVRITVKPFMDVSTMIEERLTQCCVHVGTRGPDSADQCAPFCAVQAWPRLARQRLSTRSERQLPLVH</sequence>
<evidence type="ECO:0000313" key="7">
    <source>
        <dbReference type="Proteomes" id="UP000019489"/>
    </source>
</evidence>
<evidence type="ECO:0000313" key="6">
    <source>
        <dbReference type="EMBL" id="EWT01668.1"/>
    </source>
</evidence>
<dbReference type="PANTHER" id="PTHR43306:SF1">
    <property type="entry name" value="7,8-DIHYDRO-6-HYDROXYMETHYLPTERIN DIMETHYLTRANSFERASE"/>
    <property type="match status" value="1"/>
</dbReference>
<name>W9GA05_9MICO</name>
<dbReference type="PATRIC" id="fig|1386089.3.peg.2121"/>
<dbReference type="InterPro" id="IPR013785">
    <property type="entry name" value="Aldolase_TIM"/>
</dbReference>
<dbReference type="STRING" id="1386089.N865_15385"/>
<dbReference type="GO" id="GO:0046872">
    <property type="term" value="F:metal ion binding"/>
    <property type="evidence" value="ECO:0007669"/>
    <property type="project" value="UniProtKB-KW"/>
</dbReference>
<dbReference type="Gene3D" id="3.20.20.70">
    <property type="entry name" value="Aldolase class I"/>
    <property type="match status" value="1"/>
</dbReference>